<evidence type="ECO:0000313" key="1">
    <source>
        <dbReference type="EMBL" id="JAH48970.1"/>
    </source>
</evidence>
<sequence>MWSGLCAEGHCVRDAVEGQSSCPVIQVHSYSGAGNRDFSALSIVPEK</sequence>
<dbReference type="AlphaFoldDB" id="A0A0E9T7X1"/>
<organism evidence="1">
    <name type="scientific">Anguilla anguilla</name>
    <name type="common">European freshwater eel</name>
    <name type="synonym">Muraena anguilla</name>
    <dbReference type="NCBI Taxonomy" id="7936"/>
    <lineage>
        <taxon>Eukaryota</taxon>
        <taxon>Metazoa</taxon>
        <taxon>Chordata</taxon>
        <taxon>Craniata</taxon>
        <taxon>Vertebrata</taxon>
        <taxon>Euteleostomi</taxon>
        <taxon>Actinopterygii</taxon>
        <taxon>Neopterygii</taxon>
        <taxon>Teleostei</taxon>
        <taxon>Anguilliformes</taxon>
        <taxon>Anguillidae</taxon>
        <taxon>Anguilla</taxon>
    </lineage>
</organism>
<protein>
    <submittedName>
        <fullName evidence="1">Uncharacterized protein</fullName>
    </submittedName>
</protein>
<reference evidence="1" key="1">
    <citation type="submission" date="2014-11" db="EMBL/GenBank/DDBJ databases">
        <authorList>
            <person name="Amaro Gonzalez C."/>
        </authorList>
    </citation>
    <scope>NUCLEOTIDE SEQUENCE</scope>
</reference>
<reference evidence="1" key="2">
    <citation type="journal article" date="2015" name="Fish Shellfish Immunol.">
        <title>Early steps in the European eel (Anguilla anguilla)-Vibrio vulnificus interaction in the gills: Role of the RtxA13 toxin.</title>
        <authorList>
            <person name="Callol A."/>
            <person name="Pajuelo D."/>
            <person name="Ebbesson L."/>
            <person name="Teles M."/>
            <person name="MacKenzie S."/>
            <person name="Amaro C."/>
        </authorList>
    </citation>
    <scope>NUCLEOTIDE SEQUENCE</scope>
</reference>
<accession>A0A0E9T7X1</accession>
<dbReference type="EMBL" id="GBXM01059607">
    <property type="protein sequence ID" value="JAH48970.1"/>
    <property type="molecule type" value="Transcribed_RNA"/>
</dbReference>
<name>A0A0E9T7X1_ANGAN</name>
<proteinExistence type="predicted"/>